<proteinExistence type="predicted"/>
<organism evidence="1 2">
    <name type="scientific">Pontiella desulfatans</name>
    <dbReference type="NCBI Taxonomy" id="2750659"/>
    <lineage>
        <taxon>Bacteria</taxon>
        <taxon>Pseudomonadati</taxon>
        <taxon>Kiritimatiellota</taxon>
        <taxon>Kiritimatiellia</taxon>
        <taxon>Kiritimatiellales</taxon>
        <taxon>Pontiellaceae</taxon>
        <taxon>Pontiella</taxon>
    </lineage>
</organism>
<evidence type="ECO:0000313" key="2">
    <source>
        <dbReference type="Proteomes" id="UP000366872"/>
    </source>
</evidence>
<name>A0A6C2TXE8_PONDE</name>
<keyword evidence="2" id="KW-1185">Reference proteome</keyword>
<dbReference type="RefSeq" id="WP_136077711.1">
    <property type="nucleotide sequence ID" value="NZ_CAAHFG010000001.1"/>
</dbReference>
<reference evidence="1 2" key="1">
    <citation type="submission" date="2019-04" db="EMBL/GenBank/DDBJ databases">
        <authorList>
            <person name="Van Vliet M D."/>
        </authorList>
    </citation>
    <scope>NUCLEOTIDE SEQUENCE [LARGE SCALE GENOMIC DNA]</scope>
    <source>
        <strain evidence="1 2">F1</strain>
    </source>
</reference>
<sequence>MSQTNVKTGPIKHVCATDLSAAKDRLVKLTTTGMALPQYDDLPHYLVLEGAAAGETGSFLPLSPLQNIRVPLVGTCVAGQTLILSESSGAVKVIDAEADFTEVGIAEESGVDGQLVLVRPISPRYIVT</sequence>
<evidence type="ECO:0000313" key="1">
    <source>
        <dbReference type="EMBL" id="VGO12011.1"/>
    </source>
</evidence>
<dbReference type="Proteomes" id="UP000366872">
    <property type="component" value="Unassembled WGS sequence"/>
</dbReference>
<dbReference type="EMBL" id="CAAHFG010000001">
    <property type="protein sequence ID" value="VGO12011.1"/>
    <property type="molecule type" value="Genomic_DNA"/>
</dbReference>
<dbReference type="AlphaFoldDB" id="A0A6C2TXE8"/>
<protein>
    <submittedName>
        <fullName evidence="1">Uncharacterized protein</fullName>
    </submittedName>
</protein>
<gene>
    <name evidence="1" type="ORF">PDESU_00559</name>
</gene>
<accession>A0A6C2TXE8</accession>